<evidence type="ECO:0000313" key="2">
    <source>
        <dbReference type="Proteomes" id="UP001059617"/>
    </source>
</evidence>
<accession>A0ABY5WCJ8</accession>
<reference evidence="1" key="1">
    <citation type="submission" date="2021-04" db="EMBL/GenBank/DDBJ databases">
        <authorList>
            <person name="Hartkoorn R.C."/>
            <person name="Beaudoing E."/>
            <person name="Hot D."/>
        </authorList>
    </citation>
    <scope>NUCLEOTIDE SEQUENCE</scope>
    <source>
        <strain evidence="1">NRRL B-16292</strain>
    </source>
</reference>
<dbReference type="EMBL" id="CP073720">
    <property type="protein sequence ID" value="UWP87105.1"/>
    <property type="molecule type" value="Genomic_DNA"/>
</dbReference>
<reference evidence="1" key="2">
    <citation type="submission" date="2022-09" db="EMBL/GenBank/DDBJ databases">
        <title>Biosynthetic gene clusters of Dactylosporangioum fulvum.</title>
        <authorList>
            <person name="Caradec T."/>
        </authorList>
    </citation>
    <scope>NUCLEOTIDE SEQUENCE</scope>
    <source>
        <strain evidence="1">NRRL B-16292</strain>
    </source>
</reference>
<sequence>MDSAGITAQQAERSDVVGAAYRHDVCSTNRYLVAVQEDPGPWPLRTPVGTVVRVFNEGGHSSVRTRPDAVAAVVTAGLPAAAPPVAVG</sequence>
<dbReference type="Proteomes" id="UP001059617">
    <property type="component" value="Chromosome"/>
</dbReference>
<organism evidence="1 2">
    <name type="scientific">Dactylosporangium fulvum</name>
    <dbReference type="NCBI Taxonomy" id="53359"/>
    <lineage>
        <taxon>Bacteria</taxon>
        <taxon>Bacillati</taxon>
        <taxon>Actinomycetota</taxon>
        <taxon>Actinomycetes</taxon>
        <taxon>Micromonosporales</taxon>
        <taxon>Micromonosporaceae</taxon>
        <taxon>Dactylosporangium</taxon>
    </lineage>
</organism>
<keyword evidence="2" id="KW-1185">Reference proteome</keyword>
<dbReference type="RefSeq" id="WP_259866955.1">
    <property type="nucleotide sequence ID" value="NZ_BAAAST010000173.1"/>
</dbReference>
<proteinExistence type="predicted"/>
<name>A0ABY5WCJ8_9ACTN</name>
<evidence type="ECO:0000313" key="1">
    <source>
        <dbReference type="EMBL" id="UWP87105.1"/>
    </source>
</evidence>
<protein>
    <submittedName>
        <fullName evidence="1">Uncharacterized protein</fullName>
    </submittedName>
</protein>
<gene>
    <name evidence="1" type="ORF">Dfulv_23840</name>
</gene>